<organism evidence="1">
    <name type="scientific">bioreactor metagenome</name>
    <dbReference type="NCBI Taxonomy" id="1076179"/>
    <lineage>
        <taxon>unclassified sequences</taxon>
        <taxon>metagenomes</taxon>
        <taxon>ecological metagenomes</taxon>
    </lineage>
</organism>
<accession>A0A645HAI0</accession>
<name>A0A645HAI0_9ZZZZ</name>
<reference evidence="1" key="1">
    <citation type="submission" date="2019-08" db="EMBL/GenBank/DDBJ databases">
        <authorList>
            <person name="Kucharzyk K."/>
            <person name="Murdoch R.W."/>
            <person name="Higgins S."/>
            <person name="Loffler F."/>
        </authorList>
    </citation>
    <scope>NUCLEOTIDE SEQUENCE</scope>
</reference>
<sequence>MTPQTKCVETAVITLAALFVVLANKPLFFETRHIGNLLEERV</sequence>
<evidence type="ECO:0000313" key="1">
    <source>
        <dbReference type="EMBL" id="MPN33114.1"/>
    </source>
</evidence>
<gene>
    <name evidence="1" type="ORF">SDC9_180597</name>
</gene>
<protein>
    <submittedName>
        <fullName evidence="1">Uncharacterized protein</fullName>
    </submittedName>
</protein>
<dbReference type="AlphaFoldDB" id="A0A645HAI0"/>
<comment type="caution">
    <text evidence="1">The sequence shown here is derived from an EMBL/GenBank/DDBJ whole genome shotgun (WGS) entry which is preliminary data.</text>
</comment>
<proteinExistence type="predicted"/>
<dbReference type="EMBL" id="VSSQ01085464">
    <property type="protein sequence ID" value="MPN33114.1"/>
    <property type="molecule type" value="Genomic_DNA"/>
</dbReference>